<reference evidence="2 3" key="1">
    <citation type="submission" date="2019-03" db="EMBL/GenBank/DDBJ databases">
        <title>Draft genome sequences of novel Actinobacteria.</title>
        <authorList>
            <person name="Sahin N."/>
            <person name="Ay H."/>
            <person name="Saygin H."/>
        </authorList>
    </citation>
    <scope>NUCLEOTIDE SEQUENCE [LARGE SCALE GENOMIC DNA]</scope>
    <source>
        <strain evidence="2 3">H3C3</strain>
    </source>
</reference>
<sequence>MRAGARPHLSRLFQEHRHTIPVPQADQYRRTLMRPLSAPPSAWHRRLFPAELPQATARLRDRILDLVDDGGAVRDLCRSRALETALALRLLQQTGQRPDRQEPCIRFLRSRHSGDPVDGMLARVALSDVAGSPDALAGSLLDRAPAFTRERKHALLVALLSLWDGSLAQPPGPADLTGLHSWARVQVTAVKVVLAMTAGCPHLVDDEDVRLLLSTQRVPGVWEGNVFIHLWVLHALKLLPGTADVIAEGTRKFLSHQRPDGGLPFVTDLDTWCTATAGVALFSAGAPAAVLRPLAGHLAARQQPAGGWSYTDLSDQTDVDNTSVAVEFLHLLDAVHYAGPIRRGTSSLLSVRGTDGGFPTYIAMAPAEPYATAAVLDALTLDIGAHEETIRAGLAFLAEQQRGDGSFPPDWSSSRLHTLFRVLLASSRVPRSLTGPARRMRRRALDLILGSQEPDGGWGGQDRAPSDPISTAYALIALCCQDDPAPAVRGVTYLLSRQRSDGRIEYEPDSIGPRPFIFSLPALGDIFALLALGHLTTRISKCSAKAGESTDS</sequence>
<gene>
    <name evidence="2" type="ORF">E1298_07355</name>
</gene>
<dbReference type="EMBL" id="SMKU01000021">
    <property type="protein sequence ID" value="TDD94252.1"/>
    <property type="molecule type" value="Genomic_DNA"/>
</dbReference>
<evidence type="ECO:0000313" key="3">
    <source>
        <dbReference type="Proteomes" id="UP000294513"/>
    </source>
</evidence>
<dbReference type="InterPro" id="IPR008930">
    <property type="entry name" value="Terpenoid_cyclase/PrenylTrfase"/>
</dbReference>
<dbReference type="SUPFAM" id="SSF48239">
    <property type="entry name" value="Terpenoid cyclases/Protein prenyltransferases"/>
    <property type="match status" value="2"/>
</dbReference>
<organism evidence="2 3">
    <name type="scientific">Actinomadura rubrisoli</name>
    <dbReference type="NCBI Taxonomy" id="2530368"/>
    <lineage>
        <taxon>Bacteria</taxon>
        <taxon>Bacillati</taxon>
        <taxon>Actinomycetota</taxon>
        <taxon>Actinomycetes</taxon>
        <taxon>Streptosporangiales</taxon>
        <taxon>Thermomonosporaceae</taxon>
        <taxon>Actinomadura</taxon>
    </lineage>
</organism>
<dbReference type="Gene3D" id="1.50.10.20">
    <property type="match status" value="1"/>
</dbReference>
<dbReference type="OrthoDB" id="5484461at2"/>
<feature type="domain" description="Squalene cyclase C-terminal" evidence="1">
    <location>
        <begin position="318"/>
        <end position="534"/>
    </location>
</feature>
<evidence type="ECO:0000313" key="2">
    <source>
        <dbReference type="EMBL" id="TDD94252.1"/>
    </source>
</evidence>
<dbReference type="UniPathway" id="UPA00337"/>
<dbReference type="InterPro" id="IPR032696">
    <property type="entry name" value="SQ_cyclase_C"/>
</dbReference>
<evidence type="ECO:0000259" key="1">
    <source>
        <dbReference type="Pfam" id="PF13243"/>
    </source>
</evidence>
<protein>
    <recommendedName>
        <fullName evidence="1">Squalene cyclase C-terminal domain-containing protein</fullName>
    </recommendedName>
</protein>
<dbReference type="Pfam" id="PF13243">
    <property type="entry name" value="SQHop_cyclase_C"/>
    <property type="match status" value="1"/>
</dbReference>
<comment type="caution">
    <text evidence="2">The sequence shown here is derived from an EMBL/GenBank/DDBJ whole genome shotgun (WGS) entry which is preliminary data.</text>
</comment>
<dbReference type="AlphaFoldDB" id="A0A4R5CB09"/>
<proteinExistence type="predicted"/>
<keyword evidence="3" id="KW-1185">Reference proteome</keyword>
<name>A0A4R5CB09_9ACTN</name>
<dbReference type="Proteomes" id="UP000294513">
    <property type="component" value="Unassembled WGS sequence"/>
</dbReference>
<accession>A0A4R5CB09</accession>